<comment type="caution">
    <text evidence="3">The sequence shown here is derived from an EMBL/GenBank/DDBJ whole genome shotgun (WGS) entry which is preliminary data.</text>
</comment>
<name>A0ABD3QGJ2_9STRA</name>
<keyword evidence="2" id="KW-1133">Transmembrane helix</keyword>
<keyword evidence="2" id="KW-0812">Transmembrane</keyword>
<feature type="region of interest" description="Disordered" evidence="1">
    <location>
        <begin position="29"/>
        <end position="62"/>
    </location>
</feature>
<evidence type="ECO:0000256" key="2">
    <source>
        <dbReference type="SAM" id="Phobius"/>
    </source>
</evidence>
<feature type="region of interest" description="Disordered" evidence="1">
    <location>
        <begin position="77"/>
        <end position="171"/>
    </location>
</feature>
<feature type="compositionally biased region" description="Basic and acidic residues" evidence="1">
    <location>
        <begin position="29"/>
        <end position="47"/>
    </location>
</feature>
<gene>
    <name evidence="3" type="ORF">ACHAW5_004124</name>
</gene>
<evidence type="ECO:0000313" key="4">
    <source>
        <dbReference type="Proteomes" id="UP001530315"/>
    </source>
</evidence>
<sequence length="390" mass="44143">MPSNKRQASNELAASIRLDQLRELQAELGKLIEDANPDDEHGSDESTRSSIYVSSLEHFTRDASRSSALLKDYSYDVESGTPTLPEPNKPRQRSSLRRASSLESSSSDEFMSIISSSGTDPTTSTCDSDSRSRSKRSYSPPRASSWRPRSRSGERSGGFPRRRYSFGTGTKTGTSLLDSSCKSRLQFPTYDFLRKDDEEKDGSLLPSDRWWHGVFLFSLISMIACIITLWAPYPMGARMPTKTIAAMPWSNGCQGLQSCICPRETICADDLLSMIFLTIARSTAWAAYPLYVLMFMSKANNLNNFLQKTALRCWINFSDYHRVHSLFGIIVGFESTSHTFFHILRWARRNNDIELLWTSKSGHHWFDRSSCHSLHRITNDGALSQETYIL</sequence>
<evidence type="ECO:0000313" key="3">
    <source>
        <dbReference type="EMBL" id="KAL3798884.1"/>
    </source>
</evidence>
<protein>
    <submittedName>
        <fullName evidence="3">Uncharacterized protein</fullName>
    </submittedName>
</protein>
<organism evidence="3 4">
    <name type="scientific">Stephanodiscus triporus</name>
    <dbReference type="NCBI Taxonomy" id="2934178"/>
    <lineage>
        <taxon>Eukaryota</taxon>
        <taxon>Sar</taxon>
        <taxon>Stramenopiles</taxon>
        <taxon>Ochrophyta</taxon>
        <taxon>Bacillariophyta</taxon>
        <taxon>Coscinodiscophyceae</taxon>
        <taxon>Thalassiosirophycidae</taxon>
        <taxon>Stephanodiscales</taxon>
        <taxon>Stephanodiscaceae</taxon>
        <taxon>Stephanodiscus</taxon>
    </lineage>
</organism>
<reference evidence="3 4" key="1">
    <citation type="submission" date="2024-10" db="EMBL/GenBank/DDBJ databases">
        <title>Updated reference genomes for cyclostephanoid diatoms.</title>
        <authorList>
            <person name="Roberts W.R."/>
            <person name="Alverson A.J."/>
        </authorList>
    </citation>
    <scope>NUCLEOTIDE SEQUENCE [LARGE SCALE GENOMIC DNA]</scope>
    <source>
        <strain evidence="3 4">AJA276-08</strain>
    </source>
</reference>
<feature type="compositionally biased region" description="Low complexity" evidence="1">
    <location>
        <begin position="137"/>
        <end position="147"/>
    </location>
</feature>
<evidence type="ECO:0000256" key="1">
    <source>
        <dbReference type="SAM" id="MobiDB-lite"/>
    </source>
</evidence>
<feature type="transmembrane region" description="Helical" evidence="2">
    <location>
        <begin position="210"/>
        <end position="233"/>
    </location>
</feature>
<feature type="transmembrane region" description="Helical" evidence="2">
    <location>
        <begin position="271"/>
        <end position="293"/>
    </location>
</feature>
<keyword evidence="4" id="KW-1185">Reference proteome</keyword>
<feature type="compositionally biased region" description="Low complexity" evidence="1">
    <location>
        <begin position="97"/>
        <end position="127"/>
    </location>
</feature>
<accession>A0ABD3QGJ2</accession>
<keyword evidence="2" id="KW-0472">Membrane</keyword>
<dbReference type="Proteomes" id="UP001530315">
    <property type="component" value="Unassembled WGS sequence"/>
</dbReference>
<proteinExistence type="predicted"/>
<dbReference type="AlphaFoldDB" id="A0ABD3QGJ2"/>
<dbReference type="EMBL" id="JALLAZ020000279">
    <property type="protein sequence ID" value="KAL3798884.1"/>
    <property type="molecule type" value="Genomic_DNA"/>
</dbReference>